<name>A0A1I6Q1K4_9BACI</name>
<sequence length="384" mass="45335">MIDNHLLILFGKLIEMPKFTLTGLSHVIEIERSEVERQIHQLNNYLRHHNFPLIELVGDTYIVPTRLQEETKFVSQLYKNLQIVFTEEERQQVIYLIAFMRKTELSNFHYQELLQVSKNTVLTDIKKVREYCHVFDLSFSYTRKDGYHIEGTELNTRKMAFDLISKMLGQTNGTWILEYVASYWDETLDMKAVVQLMKTEAKQKHISIVESRINEIAYLIELIRIRHKPIKVNLKPYKALISKEMLVYQYSYDVLHKWLLDINNSEVYVLSSLLLSIIEGEDVTRQHGELYEVTKRVVDTMEALSLVSFQEKDTLVTSLYTHLVPAYYRVTFDWPFRNDLTEVIKAENEELFRIVNRALDPFRECVNHPISDDEIAYIVIHFGG</sequence>
<evidence type="ECO:0000313" key="6">
    <source>
        <dbReference type="EMBL" id="SFS46304.1"/>
    </source>
</evidence>
<reference evidence="6 7" key="1">
    <citation type="submission" date="2016-10" db="EMBL/GenBank/DDBJ databases">
        <authorList>
            <person name="de Groot N.N."/>
        </authorList>
    </citation>
    <scope>NUCLEOTIDE SEQUENCE [LARGE SCALE GENOMIC DNA]</scope>
    <source>
        <strain evidence="6 7">DSM 17074</strain>
    </source>
</reference>
<keyword evidence="2" id="KW-0805">Transcription regulation</keyword>
<dbReference type="Proteomes" id="UP000199139">
    <property type="component" value="Unassembled WGS sequence"/>
</dbReference>
<evidence type="ECO:0000256" key="2">
    <source>
        <dbReference type="ARBA" id="ARBA00023015"/>
    </source>
</evidence>
<keyword evidence="1" id="KW-0677">Repeat</keyword>
<dbReference type="PANTHER" id="PTHR30185:SF18">
    <property type="entry name" value="TRANSCRIPTIONAL REGULATOR MTLR"/>
    <property type="match status" value="1"/>
</dbReference>
<dbReference type="InterPro" id="IPR050661">
    <property type="entry name" value="BglG_antiterminators"/>
</dbReference>
<organism evidence="6 7">
    <name type="scientific">Halolactibacillus miurensis</name>
    <dbReference type="NCBI Taxonomy" id="306541"/>
    <lineage>
        <taxon>Bacteria</taxon>
        <taxon>Bacillati</taxon>
        <taxon>Bacillota</taxon>
        <taxon>Bacilli</taxon>
        <taxon>Bacillales</taxon>
        <taxon>Bacillaceae</taxon>
        <taxon>Halolactibacillus</taxon>
    </lineage>
</organism>
<evidence type="ECO:0000313" key="8">
    <source>
        <dbReference type="Proteomes" id="UP000321773"/>
    </source>
</evidence>
<dbReference type="EMBL" id="BJWJ01000002">
    <property type="protein sequence ID" value="GEM03350.1"/>
    <property type="molecule type" value="Genomic_DNA"/>
</dbReference>
<evidence type="ECO:0000313" key="7">
    <source>
        <dbReference type="Proteomes" id="UP000199139"/>
    </source>
</evidence>
<dbReference type="AlphaFoldDB" id="A0A1I6Q1K4"/>
<dbReference type="Gene3D" id="1.10.1790.10">
    <property type="entry name" value="PRD domain"/>
    <property type="match status" value="1"/>
</dbReference>
<keyword evidence="8" id="KW-1185">Reference proteome</keyword>
<dbReference type="STRING" id="306541.SAMN05421668_10334"/>
<dbReference type="PROSITE" id="PS51372">
    <property type="entry name" value="PRD_2"/>
    <property type="match status" value="1"/>
</dbReference>
<dbReference type="InterPro" id="IPR036634">
    <property type="entry name" value="PRD_sf"/>
</dbReference>
<gene>
    <name evidence="5" type="ORF">HMI01_03380</name>
    <name evidence="6" type="ORF">SAMN05421668_10334</name>
</gene>
<dbReference type="SUPFAM" id="SSF63520">
    <property type="entry name" value="PTS-regulatory domain, PRD"/>
    <property type="match status" value="1"/>
</dbReference>
<evidence type="ECO:0000256" key="3">
    <source>
        <dbReference type="ARBA" id="ARBA00023163"/>
    </source>
</evidence>
<dbReference type="PANTHER" id="PTHR30185">
    <property type="entry name" value="CRYPTIC BETA-GLUCOSIDE BGL OPERON ANTITERMINATOR"/>
    <property type="match status" value="1"/>
</dbReference>
<dbReference type="InterPro" id="IPR011608">
    <property type="entry name" value="PRD"/>
</dbReference>
<dbReference type="GO" id="GO:0006355">
    <property type="term" value="P:regulation of DNA-templated transcription"/>
    <property type="evidence" value="ECO:0007669"/>
    <property type="project" value="InterPro"/>
</dbReference>
<protein>
    <submittedName>
        <fullName evidence="6">PTS system, ascorbate-specific IIA component</fullName>
    </submittedName>
</protein>
<dbReference type="Pfam" id="PF00874">
    <property type="entry name" value="PRD"/>
    <property type="match status" value="1"/>
</dbReference>
<evidence type="ECO:0000259" key="4">
    <source>
        <dbReference type="PROSITE" id="PS51372"/>
    </source>
</evidence>
<reference evidence="5 8" key="2">
    <citation type="submission" date="2019-07" db="EMBL/GenBank/DDBJ databases">
        <title>Whole genome shotgun sequence of Halolactibacillus miurensis NBRC 100873.</title>
        <authorList>
            <person name="Hosoyama A."/>
            <person name="Uohara A."/>
            <person name="Ohji S."/>
            <person name="Ichikawa N."/>
        </authorList>
    </citation>
    <scope>NUCLEOTIDE SEQUENCE [LARGE SCALE GENOMIC DNA]</scope>
    <source>
        <strain evidence="5 8">NBRC 100873</strain>
    </source>
</reference>
<evidence type="ECO:0000256" key="1">
    <source>
        <dbReference type="ARBA" id="ARBA00022737"/>
    </source>
</evidence>
<dbReference type="EMBL" id="FPAI01000003">
    <property type="protein sequence ID" value="SFS46304.1"/>
    <property type="molecule type" value="Genomic_DNA"/>
</dbReference>
<accession>A0A1I6Q1K4</accession>
<keyword evidence="3" id="KW-0804">Transcription</keyword>
<dbReference type="Proteomes" id="UP000321773">
    <property type="component" value="Unassembled WGS sequence"/>
</dbReference>
<evidence type="ECO:0000313" key="5">
    <source>
        <dbReference type="EMBL" id="GEM03350.1"/>
    </source>
</evidence>
<dbReference type="RefSeq" id="WP_177220611.1">
    <property type="nucleotide sequence ID" value="NZ_BJWJ01000002.1"/>
</dbReference>
<proteinExistence type="predicted"/>
<feature type="domain" description="PRD" evidence="4">
    <location>
        <begin position="285"/>
        <end position="384"/>
    </location>
</feature>